<reference evidence="7 8" key="1">
    <citation type="submission" date="2020-07" db="EMBL/GenBank/DDBJ databases">
        <title>Sequencing the genomes of 1000 actinobacteria strains.</title>
        <authorList>
            <person name="Klenk H.-P."/>
        </authorList>
    </citation>
    <scope>NUCLEOTIDE SEQUENCE [LARGE SCALE GENOMIC DNA]</scope>
    <source>
        <strain evidence="7 8">DSM 42178</strain>
    </source>
</reference>
<dbReference type="InterPro" id="IPR051786">
    <property type="entry name" value="ASN_synthetase/amidase"/>
</dbReference>
<evidence type="ECO:0000313" key="8">
    <source>
        <dbReference type="Proteomes" id="UP000567795"/>
    </source>
</evidence>
<name>A0A852ZZN3_9ACTN</name>
<sequence length="627" mass="67230">MEFVVLPDTPAGVALAARLRALGLGRVVEHASGRPWIVGDWPAGQVVSAAAGPRRLAVLGCALTSPEQLTRALERARTPRDLDALAGTLAGSFHLAASLDGEVRVQGSLSTARQVFHTTLDGQTLAADRPGPLVALTDAAVDAGTLAARLLAPWPPWPLAEQPCWEGVEALPLGHYLELRRDGTGRTVRWWSPPAPEIPLAEGARRVRAALADAVAARARQAADAPLSADLSGGMDSTSLSFLAAGHPGGLVTTRWEATDPADEDQLWARRACAAIPDAEHLVLPRDEAPSWFADLLDPDPDVEAPFAWIRTRARLAYQARRLAERGSTGHLTGHGGDELFLATPLALHTIARTHPWRAVRHLRAHRAMGRWRLGPALRALAADPSFAQWFAGSARALTAPPPEVSRRPDFGWGISPRMPTWATDHAVETARHLLRETARRRPGPLAPLRAQHANLQDVRLCGDTLRRVDRLTSRNGVAWHAPYVDDRVVEAALAIRLEDVALPDRYKPALAEAMRGTVPEANLGRASKSEYSAEAYASLRRHRAELLELTDDMQLSRLGLVNADALRTTLLALPPSSRSLMPLISTFACEVWLRSLAAAPAPPTPAAEPASAPAAPSASAPSTSPA</sequence>
<dbReference type="GO" id="GO:0004066">
    <property type="term" value="F:asparagine synthase (glutamine-hydrolyzing) activity"/>
    <property type="evidence" value="ECO:0007669"/>
    <property type="project" value="UniProtKB-EC"/>
</dbReference>
<dbReference type="SUPFAM" id="SSF52402">
    <property type="entry name" value="Adenine nucleotide alpha hydrolases-like"/>
    <property type="match status" value="1"/>
</dbReference>
<dbReference type="Gene3D" id="3.40.50.620">
    <property type="entry name" value="HUPs"/>
    <property type="match status" value="1"/>
</dbReference>
<evidence type="ECO:0000256" key="5">
    <source>
        <dbReference type="SAM" id="MobiDB-lite"/>
    </source>
</evidence>
<dbReference type="RefSeq" id="WP_179816586.1">
    <property type="nucleotide sequence ID" value="NZ_JACBZD010000002.1"/>
</dbReference>
<gene>
    <name evidence="7" type="ORF">FHU37_004638</name>
</gene>
<evidence type="ECO:0000256" key="2">
    <source>
        <dbReference type="ARBA" id="ARBA00012737"/>
    </source>
</evidence>
<evidence type="ECO:0000313" key="7">
    <source>
        <dbReference type="EMBL" id="NYI07609.1"/>
    </source>
</evidence>
<dbReference type="PANTHER" id="PTHR43284">
    <property type="entry name" value="ASPARAGINE SYNTHETASE (GLUTAMINE-HYDROLYZING)"/>
    <property type="match status" value="1"/>
</dbReference>
<feature type="domain" description="Asparagine synthetase" evidence="6">
    <location>
        <begin position="207"/>
        <end position="595"/>
    </location>
</feature>
<keyword evidence="8" id="KW-1185">Reference proteome</keyword>
<keyword evidence="3" id="KW-0061">Asparagine biosynthesis</keyword>
<feature type="compositionally biased region" description="Low complexity" evidence="5">
    <location>
        <begin position="608"/>
        <end position="627"/>
    </location>
</feature>
<evidence type="ECO:0000256" key="1">
    <source>
        <dbReference type="ARBA" id="ARBA00005187"/>
    </source>
</evidence>
<dbReference type="GO" id="GO:0006529">
    <property type="term" value="P:asparagine biosynthetic process"/>
    <property type="evidence" value="ECO:0007669"/>
    <property type="project" value="UniProtKB-KW"/>
</dbReference>
<evidence type="ECO:0000259" key="6">
    <source>
        <dbReference type="Pfam" id="PF00733"/>
    </source>
</evidence>
<dbReference type="AlphaFoldDB" id="A0A852ZZN3"/>
<dbReference type="InterPro" id="IPR014729">
    <property type="entry name" value="Rossmann-like_a/b/a_fold"/>
</dbReference>
<comment type="catalytic activity">
    <reaction evidence="4">
        <text>L-aspartate + L-glutamine + ATP + H2O = L-asparagine + L-glutamate + AMP + diphosphate + H(+)</text>
        <dbReference type="Rhea" id="RHEA:12228"/>
        <dbReference type="ChEBI" id="CHEBI:15377"/>
        <dbReference type="ChEBI" id="CHEBI:15378"/>
        <dbReference type="ChEBI" id="CHEBI:29985"/>
        <dbReference type="ChEBI" id="CHEBI:29991"/>
        <dbReference type="ChEBI" id="CHEBI:30616"/>
        <dbReference type="ChEBI" id="CHEBI:33019"/>
        <dbReference type="ChEBI" id="CHEBI:58048"/>
        <dbReference type="ChEBI" id="CHEBI:58359"/>
        <dbReference type="ChEBI" id="CHEBI:456215"/>
        <dbReference type="EC" id="6.3.5.4"/>
    </reaction>
</comment>
<keyword evidence="3" id="KW-0028">Amino-acid biosynthesis</keyword>
<dbReference type="EMBL" id="JACBZD010000002">
    <property type="protein sequence ID" value="NYI07609.1"/>
    <property type="molecule type" value="Genomic_DNA"/>
</dbReference>
<protein>
    <recommendedName>
        <fullName evidence="2">asparagine synthase (glutamine-hydrolyzing)</fullName>
        <ecNumber evidence="2">6.3.5.4</ecNumber>
    </recommendedName>
</protein>
<dbReference type="InterPro" id="IPR001962">
    <property type="entry name" value="Asn_synthase"/>
</dbReference>
<accession>A0A852ZZN3</accession>
<comment type="pathway">
    <text evidence="1">Amino-acid biosynthesis; L-asparagine biosynthesis; L-asparagine from L-aspartate (L-Gln route): step 1/1.</text>
</comment>
<dbReference type="EC" id="6.3.5.4" evidence="2"/>
<evidence type="ECO:0000256" key="3">
    <source>
        <dbReference type="ARBA" id="ARBA00022888"/>
    </source>
</evidence>
<keyword evidence="7" id="KW-0436">Ligase</keyword>
<comment type="caution">
    <text evidence="7">The sequence shown here is derived from an EMBL/GenBank/DDBJ whole genome shotgun (WGS) entry which is preliminary data.</text>
</comment>
<dbReference type="Proteomes" id="UP000567795">
    <property type="component" value="Unassembled WGS sequence"/>
</dbReference>
<evidence type="ECO:0000256" key="4">
    <source>
        <dbReference type="ARBA" id="ARBA00048741"/>
    </source>
</evidence>
<proteinExistence type="predicted"/>
<feature type="region of interest" description="Disordered" evidence="5">
    <location>
        <begin position="601"/>
        <end position="627"/>
    </location>
</feature>
<dbReference type="Pfam" id="PF00733">
    <property type="entry name" value="Asn_synthase"/>
    <property type="match status" value="1"/>
</dbReference>
<organism evidence="7 8">
    <name type="scientific">Allostreptomyces psammosilenae</name>
    <dbReference type="NCBI Taxonomy" id="1892865"/>
    <lineage>
        <taxon>Bacteria</taxon>
        <taxon>Bacillati</taxon>
        <taxon>Actinomycetota</taxon>
        <taxon>Actinomycetes</taxon>
        <taxon>Kitasatosporales</taxon>
        <taxon>Streptomycetaceae</taxon>
        <taxon>Allostreptomyces</taxon>
    </lineage>
</organism>
<dbReference type="PANTHER" id="PTHR43284:SF1">
    <property type="entry name" value="ASPARAGINE SYNTHETASE"/>
    <property type="match status" value="1"/>
</dbReference>